<reference evidence="1 2" key="1">
    <citation type="submission" date="2014-04" db="EMBL/GenBank/DDBJ databases">
        <authorList>
            <consortium name="DOE Joint Genome Institute"/>
            <person name="Kuo A."/>
            <person name="Kohler A."/>
            <person name="Nagy L.G."/>
            <person name="Floudas D."/>
            <person name="Copeland A."/>
            <person name="Barry K.W."/>
            <person name="Cichocki N."/>
            <person name="Veneault-Fourrey C."/>
            <person name="LaButti K."/>
            <person name="Lindquist E.A."/>
            <person name="Lipzen A."/>
            <person name="Lundell T."/>
            <person name="Morin E."/>
            <person name="Murat C."/>
            <person name="Sun H."/>
            <person name="Tunlid A."/>
            <person name="Henrissat B."/>
            <person name="Grigoriev I.V."/>
            <person name="Hibbett D.S."/>
            <person name="Martin F."/>
            <person name="Nordberg H.P."/>
            <person name="Cantor M.N."/>
            <person name="Hua S.X."/>
        </authorList>
    </citation>
    <scope>NUCLEOTIDE SEQUENCE [LARGE SCALE GENOMIC DNA]</scope>
    <source>
        <strain evidence="1 2">LaAM-08-1</strain>
    </source>
</reference>
<keyword evidence="2" id="KW-1185">Reference proteome</keyword>
<reference evidence="2" key="2">
    <citation type="submission" date="2015-01" db="EMBL/GenBank/DDBJ databases">
        <title>Evolutionary Origins and Diversification of the Mycorrhizal Mutualists.</title>
        <authorList>
            <consortium name="DOE Joint Genome Institute"/>
            <consortium name="Mycorrhizal Genomics Consortium"/>
            <person name="Kohler A."/>
            <person name="Kuo A."/>
            <person name="Nagy L.G."/>
            <person name="Floudas D."/>
            <person name="Copeland A."/>
            <person name="Barry K.W."/>
            <person name="Cichocki N."/>
            <person name="Veneault-Fourrey C."/>
            <person name="LaButti K."/>
            <person name="Lindquist E.A."/>
            <person name="Lipzen A."/>
            <person name="Lundell T."/>
            <person name="Morin E."/>
            <person name="Murat C."/>
            <person name="Riley R."/>
            <person name="Ohm R."/>
            <person name="Sun H."/>
            <person name="Tunlid A."/>
            <person name="Henrissat B."/>
            <person name="Grigoriev I.V."/>
            <person name="Hibbett D.S."/>
            <person name="Martin F."/>
        </authorList>
    </citation>
    <scope>NUCLEOTIDE SEQUENCE [LARGE SCALE GENOMIC DNA]</scope>
    <source>
        <strain evidence="2">LaAM-08-1</strain>
    </source>
</reference>
<gene>
    <name evidence="1" type="ORF">K443DRAFT_549321</name>
</gene>
<evidence type="ECO:0000313" key="1">
    <source>
        <dbReference type="EMBL" id="KIJ90398.1"/>
    </source>
</evidence>
<sequence>MVPLIVFKGPVHRTEKKTETGLNRTDYDWTSGLFMDRSFAVRLLVFHFFKYCRTAKRPV</sequence>
<dbReference type="OrthoDB" id="10382762at2759"/>
<name>A0A0C9WRB8_9AGAR</name>
<dbReference type="AlphaFoldDB" id="A0A0C9WRB8"/>
<dbReference type="HOGENOM" id="CLU_2961174_0_0_1"/>
<dbReference type="Proteomes" id="UP000054477">
    <property type="component" value="Unassembled WGS sequence"/>
</dbReference>
<accession>A0A0C9WRB8</accession>
<organism evidence="1 2">
    <name type="scientific">Laccaria amethystina LaAM-08-1</name>
    <dbReference type="NCBI Taxonomy" id="1095629"/>
    <lineage>
        <taxon>Eukaryota</taxon>
        <taxon>Fungi</taxon>
        <taxon>Dikarya</taxon>
        <taxon>Basidiomycota</taxon>
        <taxon>Agaricomycotina</taxon>
        <taxon>Agaricomycetes</taxon>
        <taxon>Agaricomycetidae</taxon>
        <taxon>Agaricales</taxon>
        <taxon>Agaricineae</taxon>
        <taxon>Hydnangiaceae</taxon>
        <taxon>Laccaria</taxon>
    </lineage>
</organism>
<evidence type="ECO:0000313" key="2">
    <source>
        <dbReference type="Proteomes" id="UP000054477"/>
    </source>
</evidence>
<proteinExistence type="predicted"/>
<protein>
    <submittedName>
        <fullName evidence="1">Uncharacterized protein</fullName>
    </submittedName>
</protein>
<dbReference type="EMBL" id="KN839198">
    <property type="protein sequence ID" value="KIJ90398.1"/>
    <property type="molecule type" value="Genomic_DNA"/>
</dbReference>